<reference evidence="11" key="1">
    <citation type="submission" date="2017-08" db="EMBL/GenBank/DDBJ databases">
        <authorList>
            <person name="Polle J.E."/>
            <person name="Barry K."/>
            <person name="Cushman J."/>
            <person name="Schmutz J."/>
            <person name="Tran D."/>
            <person name="Hathwaick L.T."/>
            <person name="Yim W.C."/>
            <person name="Jenkins J."/>
            <person name="Mckie-Krisberg Z.M."/>
            <person name="Prochnik S."/>
            <person name="Lindquist E."/>
            <person name="Dockter R.B."/>
            <person name="Adam C."/>
            <person name="Molina H."/>
            <person name="Bunkerborg J."/>
            <person name="Jin E."/>
            <person name="Buchheim M."/>
            <person name="Magnuson J."/>
        </authorList>
    </citation>
    <scope>NUCLEOTIDE SEQUENCE</scope>
    <source>
        <strain evidence="11">CCAP 19/18</strain>
    </source>
</reference>
<evidence type="ECO:0000259" key="10">
    <source>
        <dbReference type="PROSITE" id="PS50011"/>
    </source>
</evidence>
<proteinExistence type="predicted"/>
<dbReference type="InterPro" id="IPR008271">
    <property type="entry name" value="Ser/Thr_kinase_AS"/>
</dbReference>
<dbReference type="Pfam" id="PF07714">
    <property type="entry name" value="PK_Tyr_Ser-Thr"/>
    <property type="match status" value="1"/>
</dbReference>
<evidence type="ECO:0000313" key="11">
    <source>
        <dbReference type="EMBL" id="KAF5835511.1"/>
    </source>
</evidence>
<keyword evidence="4" id="KW-0547">Nucleotide-binding</keyword>
<evidence type="ECO:0000256" key="9">
    <source>
        <dbReference type="SAM" id="MobiDB-lite"/>
    </source>
</evidence>
<dbReference type="SMART" id="SM00220">
    <property type="entry name" value="S_TKc"/>
    <property type="match status" value="1"/>
</dbReference>
<dbReference type="Gene3D" id="1.10.510.10">
    <property type="entry name" value="Transferase(Phosphotransferase) domain 1"/>
    <property type="match status" value="2"/>
</dbReference>
<evidence type="ECO:0000256" key="2">
    <source>
        <dbReference type="ARBA" id="ARBA00022527"/>
    </source>
</evidence>
<feature type="compositionally biased region" description="Low complexity" evidence="9">
    <location>
        <begin position="1"/>
        <end position="17"/>
    </location>
</feature>
<organism evidence="11 12">
    <name type="scientific">Dunaliella salina</name>
    <name type="common">Green alga</name>
    <name type="synonym">Protococcus salinus</name>
    <dbReference type="NCBI Taxonomy" id="3046"/>
    <lineage>
        <taxon>Eukaryota</taxon>
        <taxon>Viridiplantae</taxon>
        <taxon>Chlorophyta</taxon>
        <taxon>core chlorophytes</taxon>
        <taxon>Chlorophyceae</taxon>
        <taxon>CS clade</taxon>
        <taxon>Chlamydomonadales</taxon>
        <taxon>Dunaliellaceae</taxon>
        <taxon>Dunaliella</taxon>
    </lineage>
</organism>
<keyword evidence="6" id="KW-0067">ATP-binding</keyword>
<dbReference type="InterPro" id="IPR053235">
    <property type="entry name" value="Ser_Thr_kinase"/>
</dbReference>
<gene>
    <name evidence="11" type="ORF">DUNSADRAFT_7294</name>
</gene>
<dbReference type="InterPro" id="IPR001245">
    <property type="entry name" value="Ser-Thr/Tyr_kinase_cat_dom"/>
</dbReference>
<keyword evidence="5" id="KW-0418">Kinase</keyword>
<feature type="compositionally biased region" description="Low complexity" evidence="9">
    <location>
        <begin position="170"/>
        <end position="204"/>
    </location>
</feature>
<dbReference type="SUPFAM" id="SSF56112">
    <property type="entry name" value="Protein kinase-like (PK-like)"/>
    <property type="match status" value="1"/>
</dbReference>
<feature type="region of interest" description="Disordered" evidence="9">
    <location>
        <begin position="1"/>
        <end position="41"/>
    </location>
</feature>
<evidence type="ECO:0000313" key="12">
    <source>
        <dbReference type="Proteomes" id="UP000815325"/>
    </source>
</evidence>
<dbReference type="InterPro" id="IPR000719">
    <property type="entry name" value="Prot_kinase_dom"/>
</dbReference>
<evidence type="ECO:0000256" key="7">
    <source>
        <dbReference type="ARBA" id="ARBA00047899"/>
    </source>
</evidence>
<evidence type="ECO:0000256" key="4">
    <source>
        <dbReference type="ARBA" id="ARBA00022741"/>
    </source>
</evidence>
<accession>A0ABQ7GLL5</accession>
<dbReference type="PROSITE" id="PS50011">
    <property type="entry name" value="PROTEIN_KINASE_DOM"/>
    <property type="match status" value="1"/>
</dbReference>
<keyword evidence="12" id="KW-1185">Reference proteome</keyword>
<comment type="caution">
    <text evidence="11">The sequence shown here is derived from an EMBL/GenBank/DDBJ whole genome shotgun (WGS) entry which is preliminary data.</text>
</comment>
<evidence type="ECO:0000256" key="5">
    <source>
        <dbReference type="ARBA" id="ARBA00022777"/>
    </source>
</evidence>
<dbReference type="Pfam" id="PF00069">
    <property type="entry name" value="Pkinase"/>
    <property type="match status" value="1"/>
</dbReference>
<keyword evidence="3" id="KW-0808">Transferase</keyword>
<dbReference type="EC" id="2.7.11.1" evidence="1"/>
<dbReference type="PROSITE" id="PS00108">
    <property type="entry name" value="PROTEIN_KINASE_ST"/>
    <property type="match status" value="1"/>
</dbReference>
<name>A0ABQ7GLL5_DUNSA</name>
<keyword evidence="2" id="KW-0723">Serine/threonine-protein kinase</keyword>
<comment type="catalytic activity">
    <reaction evidence="8">
        <text>L-seryl-[protein] + ATP = O-phospho-L-seryl-[protein] + ADP + H(+)</text>
        <dbReference type="Rhea" id="RHEA:17989"/>
        <dbReference type="Rhea" id="RHEA-COMP:9863"/>
        <dbReference type="Rhea" id="RHEA-COMP:11604"/>
        <dbReference type="ChEBI" id="CHEBI:15378"/>
        <dbReference type="ChEBI" id="CHEBI:29999"/>
        <dbReference type="ChEBI" id="CHEBI:30616"/>
        <dbReference type="ChEBI" id="CHEBI:83421"/>
        <dbReference type="ChEBI" id="CHEBI:456216"/>
        <dbReference type="EC" id="2.7.11.1"/>
    </reaction>
</comment>
<sequence length="678" mass="71949">MRPLSPSSKPSSPSTPHSPDEAYPGTSPPAPPQAASSQRMSLQQRGQQLLAWLVQPVVVAVQALLRMLRAAHAVLLHWWEWRRHSMQSRGQEGSSDGDMLGGVVENLQGHVHSRTEEHACVKGNEVELHANHGQSAQFSQDVMVIQEGEGVQNAVAKPAASEDSQKLRSSRQVQGKSSSTSSSSVGSSSNSSLSSSSSSGVSSSCNDGSGTEASQSSILVVSKLSRFKDPETGKIDYFKMAASANEYGCFAKHAQHTQHRNLVQMLGCARDGESLTLLSEFSEGGDLQQLLKKEQDTRRGGKAQGKLQAAAGAGGVLLGTPQVHAGLDGLNEQQLLHIARDLLAGLAALQRGGLTHGDIKPSNCFVSYTEESPCDALELGPAPAAPSPLAMQIPATDKPTNLLGNTASRTAAAPSEIAAPVGPQPHSLALLESCSSAPSTLASTGTFSIDSSTEEEDIEAMVLQPPNVPLGSAGAVPVSELGSAPAYGLAAAKQPMSLLAFAPSSTNSGLLLPKKPKLRRRKSMVFKLGDYGTLREKGRQHLHYFVSGFGYTPEYAAPEALRYGTAKAHAPADIWAVGVTLLELLLGRLPTFAVKMRELQGPDDHKARQHWLSKNKPADLRDLHEAVVASQSAPPSPELQEVLSACLQLQPENRPQSAEKLLSYPWFLAPVSKAWLVE</sequence>
<dbReference type="Proteomes" id="UP000815325">
    <property type="component" value="Unassembled WGS sequence"/>
</dbReference>
<dbReference type="InterPro" id="IPR011009">
    <property type="entry name" value="Kinase-like_dom_sf"/>
</dbReference>
<evidence type="ECO:0000256" key="8">
    <source>
        <dbReference type="ARBA" id="ARBA00048679"/>
    </source>
</evidence>
<dbReference type="PANTHER" id="PTHR24361">
    <property type="entry name" value="MITOGEN-ACTIVATED KINASE KINASE KINASE"/>
    <property type="match status" value="1"/>
</dbReference>
<evidence type="ECO:0000256" key="1">
    <source>
        <dbReference type="ARBA" id="ARBA00012513"/>
    </source>
</evidence>
<evidence type="ECO:0000256" key="6">
    <source>
        <dbReference type="ARBA" id="ARBA00022840"/>
    </source>
</evidence>
<feature type="domain" description="Protein kinase" evidence="10">
    <location>
        <begin position="179"/>
        <end position="667"/>
    </location>
</feature>
<dbReference type="EMBL" id="MU069702">
    <property type="protein sequence ID" value="KAF5835511.1"/>
    <property type="molecule type" value="Genomic_DNA"/>
</dbReference>
<feature type="region of interest" description="Disordered" evidence="9">
    <location>
        <begin position="154"/>
        <end position="212"/>
    </location>
</feature>
<protein>
    <recommendedName>
        <fullName evidence="1">non-specific serine/threonine protein kinase</fullName>
        <ecNumber evidence="1">2.7.11.1</ecNumber>
    </recommendedName>
</protein>
<comment type="catalytic activity">
    <reaction evidence="7">
        <text>L-threonyl-[protein] + ATP = O-phospho-L-threonyl-[protein] + ADP + H(+)</text>
        <dbReference type="Rhea" id="RHEA:46608"/>
        <dbReference type="Rhea" id="RHEA-COMP:11060"/>
        <dbReference type="Rhea" id="RHEA-COMP:11605"/>
        <dbReference type="ChEBI" id="CHEBI:15378"/>
        <dbReference type="ChEBI" id="CHEBI:30013"/>
        <dbReference type="ChEBI" id="CHEBI:30616"/>
        <dbReference type="ChEBI" id="CHEBI:61977"/>
        <dbReference type="ChEBI" id="CHEBI:456216"/>
        <dbReference type="EC" id="2.7.11.1"/>
    </reaction>
</comment>
<dbReference type="PANTHER" id="PTHR24361:SF433">
    <property type="entry name" value="PROTEIN KINASE DOMAIN-CONTAINING PROTEIN"/>
    <property type="match status" value="1"/>
</dbReference>
<evidence type="ECO:0000256" key="3">
    <source>
        <dbReference type="ARBA" id="ARBA00022679"/>
    </source>
</evidence>